<dbReference type="Gene3D" id="3.30.200.20">
    <property type="entry name" value="Phosphorylase Kinase, domain 1"/>
    <property type="match status" value="1"/>
</dbReference>
<evidence type="ECO:0000256" key="12">
    <source>
        <dbReference type="ARBA" id="ARBA00022840"/>
    </source>
</evidence>
<keyword evidence="5" id="KW-0433">Leucine-rich repeat</keyword>
<dbReference type="InterPro" id="IPR017441">
    <property type="entry name" value="Protein_kinase_ATP_BS"/>
</dbReference>
<dbReference type="GO" id="GO:0004674">
    <property type="term" value="F:protein serine/threonine kinase activity"/>
    <property type="evidence" value="ECO:0007669"/>
    <property type="project" value="UniProtKB-KW"/>
</dbReference>
<dbReference type="EC" id="2.7.11.1" evidence="2"/>
<dbReference type="Pfam" id="PF00560">
    <property type="entry name" value="LRR_1"/>
    <property type="match status" value="3"/>
</dbReference>
<evidence type="ECO:0000256" key="6">
    <source>
        <dbReference type="ARBA" id="ARBA00022679"/>
    </source>
</evidence>
<evidence type="ECO:0000256" key="13">
    <source>
        <dbReference type="ARBA" id="ARBA00022989"/>
    </source>
</evidence>
<keyword evidence="13" id="KW-1133">Transmembrane helix</keyword>
<evidence type="ECO:0000256" key="9">
    <source>
        <dbReference type="ARBA" id="ARBA00022737"/>
    </source>
</evidence>
<keyword evidence="15" id="KW-0675">Receptor</keyword>
<dbReference type="FunFam" id="3.30.200.20:FF:000309">
    <property type="entry name" value="Leucine-rich repeat receptor protein kinase MSP1"/>
    <property type="match status" value="1"/>
</dbReference>
<dbReference type="SUPFAM" id="SSF56112">
    <property type="entry name" value="Protein kinase-like (PK-like)"/>
    <property type="match status" value="1"/>
</dbReference>
<evidence type="ECO:0000256" key="7">
    <source>
        <dbReference type="ARBA" id="ARBA00022692"/>
    </source>
</evidence>
<dbReference type="InterPro" id="IPR000719">
    <property type="entry name" value="Prot_kinase_dom"/>
</dbReference>
<dbReference type="PANTHER" id="PTHR48005:SF16">
    <property type="entry name" value="MDIS1-INTERACTING RECEPTOR LIKE KINASE 2-LIKE ISOFORM X1"/>
    <property type="match status" value="1"/>
</dbReference>
<keyword evidence="8" id="KW-0732">Signal</keyword>
<keyword evidence="3" id="KW-0723">Serine/threonine-protein kinase</keyword>
<evidence type="ECO:0000256" key="10">
    <source>
        <dbReference type="ARBA" id="ARBA00022741"/>
    </source>
</evidence>
<keyword evidence="14" id="KW-0472">Membrane</keyword>
<dbReference type="InterPro" id="IPR011009">
    <property type="entry name" value="Kinase-like_dom_sf"/>
</dbReference>
<name>A0AAN8Y200_SOLBU</name>
<comment type="subcellular location">
    <subcellularLocation>
        <location evidence="1">Membrane</location>
        <topology evidence="1">Single-pass type I membrane protein</topology>
    </subcellularLocation>
</comment>
<evidence type="ECO:0000256" key="17">
    <source>
        <dbReference type="ARBA" id="ARBA00047899"/>
    </source>
</evidence>
<feature type="domain" description="Protein kinase" evidence="20">
    <location>
        <begin position="343"/>
        <end position="467"/>
    </location>
</feature>
<dbReference type="InterPro" id="IPR001245">
    <property type="entry name" value="Ser-Thr/Tyr_kinase_cat_dom"/>
</dbReference>
<dbReference type="FunFam" id="3.80.10.10:FF:000221">
    <property type="entry name" value="Leucine-rich repeat receptor-like protein kinase PXL1"/>
    <property type="match status" value="2"/>
</dbReference>
<dbReference type="GO" id="GO:0051707">
    <property type="term" value="P:response to other organism"/>
    <property type="evidence" value="ECO:0007669"/>
    <property type="project" value="UniProtKB-ARBA"/>
</dbReference>
<dbReference type="PROSITE" id="PS50011">
    <property type="entry name" value="PROTEIN_KINASE_DOM"/>
    <property type="match status" value="1"/>
</dbReference>
<dbReference type="GO" id="GO:0016020">
    <property type="term" value="C:membrane"/>
    <property type="evidence" value="ECO:0007669"/>
    <property type="project" value="UniProtKB-SubCell"/>
</dbReference>
<proteinExistence type="predicted"/>
<dbReference type="PANTHER" id="PTHR48005">
    <property type="entry name" value="LEUCINE RICH REPEAT KINASE 2"/>
    <property type="match status" value="1"/>
</dbReference>
<dbReference type="InterPro" id="IPR051420">
    <property type="entry name" value="Ser_Thr_Kinases_DiverseReg"/>
</dbReference>
<dbReference type="EMBL" id="JBANQN010000011">
    <property type="protein sequence ID" value="KAK6776216.1"/>
    <property type="molecule type" value="Genomic_DNA"/>
</dbReference>
<feature type="binding site" evidence="19">
    <location>
        <position position="371"/>
    </location>
    <ligand>
        <name>ATP</name>
        <dbReference type="ChEBI" id="CHEBI:30616"/>
    </ligand>
</feature>
<keyword evidence="10 19" id="KW-0547">Nucleotide-binding</keyword>
<accession>A0AAN8Y200</accession>
<dbReference type="Proteomes" id="UP001371456">
    <property type="component" value="Unassembled WGS sequence"/>
</dbReference>
<keyword evidence="6" id="KW-0808">Transferase</keyword>
<gene>
    <name evidence="21" type="ORF">RDI58_027217</name>
</gene>
<keyword evidence="7" id="KW-0812">Transmembrane</keyword>
<sequence length="467" mass="52172">MKSLEVLDSQRNNLSGPIPITLGDLTKLESLHLYSNQLSGPIPSELGNLKNLYDLELCDNQLSGSIPITVGDLIELKSVQFYLNQLSGPIPSELGNLKKLTYLDLSDNQLNGPIPASFANLRNMQSLYLGANKLSGSIPKEVAYMDNLVVLSMSYNDFSDHLPEWLCKGGKLENFTVASNKLAGPIPSNLSKCSSFKWVRFNNNSFIENLSEAFGTHPELLFIDLSNNDFHGELSNWGKCKDLIDLRVARNNIGGRLPADQSNLLRNEVRALTGIKDILQHTTRNWKLICRMSYSHTDSHPVKGRLLWRVGDVERRDGDGWLSIAMLDGKALYWDILVATEEFDAKFCVGHGGHGSVYKVDIPSLGNIAMKILHSSFENTPPKSFLKEVRALTGIKHRNIVNLYGYCSNAQQSFLIHEYVERGSLSIILSNEVESKKLDWLKRVNIIKGVAFALSYMHEDCSPPIVH</sequence>
<keyword evidence="4" id="KW-0597">Phosphoprotein</keyword>
<reference evidence="21 22" key="1">
    <citation type="submission" date="2024-02" db="EMBL/GenBank/DDBJ databases">
        <title>de novo genome assembly of Solanum bulbocastanum strain 11H21.</title>
        <authorList>
            <person name="Hosaka A.J."/>
        </authorList>
    </citation>
    <scope>NUCLEOTIDE SEQUENCE [LARGE SCALE GENOMIC DNA]</scope>
    <source>
        <tissue evidence="21">Young leaves</tissue>
    </source>
</reference>
<evidence type="ECO:0000256" key="5">
    <source>
        <dbReference type="ARBA" id="ARBA00022614"/>
    </source>
</evidence>
<evidence type="ECO:0000256" key="18">
    <source>
        <dbReference type="ARBA" id="ARBA00048679"/>
    </source>
</evidence>
<dbReference type="Pfam" id="PF07714">
    <property type="entry name" value="PK_Tyr_Ser-Thr"/>
    <property type="match status" value="1"/>
</dbReference>
<dbReference type="GO" id="GO:0005524">
    <property type="term" value="F:ATP binding"/>
    <property type="evidence" value="ECO:0007669"/>
    <property type="project" value="UniProtKB-UniRule"/>
</dbReference>
<evidence type="ECO:0000256" key="15">
    <source>
        <dbReference type="ARBA" id="ARBA00023170"/>
    </source>
</evidence>
<evidence type="ECO:0000256" key="3">
    <source>
        <dbReference type="ARBA" id="ARBA00022527"/>
    </source>
</evidence>
<evidence type="ECO:0000256" key="2">
    <source>
        <dbReference type="ARBA" id="ARBA00012513"/>
    </source>
</evidence>
<organism evidence="21 22">
    <name type="scientific">Solanum bulbocastanum</name>
    <name type="common">Wild potato</name>
    <dbReference type="NCBI Taxonomy" id="147425"/>
    <lineage>
        <taxon>Eukaryota</taxon>
        <taxon>Viridiplantae</taxon>
        <taxon>Streptophyta</taxon>
        <taxon>Embryophyta</taxon>
        <taxon>Tracheophyta</taxon>
        <taxon>Spermatophyta</taxon>
        <taxon>Magnoliopsida</taxon>
        <taxon>eudicotyledons</taxon>
        <taxon>Gunneridae</taxon>
        <taxon>Pentapetalae</taxon>
        <taxon>asterids</taxon>
        <taxon>lamiids</taxon>
        <taxon>Solanales</taxon>
        <taxon>Solanaceae</taxon>
        <taxon>Solanoideae</taxon>
        <taxon>Solaneae</taxon>
        <taxon>Solanum</taxon>
    </lineage>
</organism>
<dbReference type="SMART" id="SM00369">
    <property type="entry name" value="LRR_TYP"/>
    <property type="match status" value="4"/>
</dbReference>
<comment type="caution">
    <text evidence="21">The sequence shown here is derived from an EMBL/GenBank/DDBJ whole genome shotgun (WGS) entry which is preliminary data.</text>
</comment>
<evidence type="ECO:0000259" key="20">
    <source>
        <dbReference type="PROSITE" id="PS50011"/>
    </source>
</evidence>
<evidence type="ECO:0000256" key="14">
    <source>
        <dbReference type="ARBA" id="ARBA00023136"/>
    </source>
</evidence>
<dbReference type="InterPro" id="IPR001611">
    <property type="entry name" value="Leu-rich_rpt"/>
</dbReference>
<evidence type="ECO:0000256" key="4">
    <source>
        <dbReference type="ARBA" id="ARBA00022553"/>
    </source>
</evidence>
<evidence type="ECO:0000313" key="21">
    <source>
        <dbReference type="EMBL" id="KAK6776216.1"/>
    </source>
</evidence>
<keyword evidence="12 19" id="KW-0067">ATP-binding</keyword>
<evidence type="ECO:0000313" key="22">
    <source>
        <dbReference type="Proteomes" id="UP001371456"/>
    </source>
</evidence>
<dbReference type="Gene3D" id="3.80.10.10">
    <property type="entry name" value="Ribonuclease Inhibitor"/>
    <property type="match status" value="2"/>
</dbReference>
<keyword evidence="22" id="KW-1185">Reference proteome</keyword>
<evidence type="ECO:0000256" key="19">
    <source>
        <dbReference type="PROSITE-ProRule" id="PRU10141"/>
    </source>
</evidence>
<dbReference type="InterPro" id="IPR032675">
    <property type="entry name" value="LRR_dom_sf"/>
</dbReference>
<protein>
    <recommendedName>
        <fullName evidence="2">non-specific serine/threonine protein kinase</fullName>
        <ecNumber evidence="2">2.7.11.1</ecNumber>
    </recommendedName>
</protein>
<comment type="catalytic activity">
    <reaction evidence="17">
        <text>L-threonyl-[protein] + ATP = O-phospho-L-threonyl-[protein] + ADP + H(+)</text>
        <dbReference type="Rhea" id="RHEA:46608"/>
        <dbReference type="Rhea" id="RHEA-COMP:11060"/>
        <dbReference type="Rhea" id="RHEA-COMP:11605"/>
        <dbReference type="ChEBI" id="CHEBI:15378"/>
        <dbReference type="ChEBI" id="CHEBI:30013"/>
        <dbReference type="ChEBI" id="CHEBI:30616"/>
        <dbReference type="ChEBI" id="CHEBI:61977"/>
        <dbReference type="ChEBI" id="CHEBI:456216"/>
        <dbReference type="EC" id="2.7.11.1"/>
    </reaction>
</comment>
<keyword evidence="11" id="KW-0418">Kinase</keyword>
<dbReference type="AlphaFoldDB" id="A0AAN8Y200"/>
<keyword evidence="16" id="KW-0325">Glycoprotein</keyword>
<evidence type="ECO:0000256" key="1">
    <source>
        <dbReference type="ARBA" id="ARBA00004479"/>
    </source>
</evidence>
<evidence type="ECO:0000256" key="16">
    <source>
        <dbReference type="ARBA" id="ARBA00023180"/>
    </source>
</evidence>
<dbReference type="GO" id="GO:0006952">
    <property type="term" value="P:defense response"/>
    <property type="evidence" value="ECO:0007669"/>
    <property type="project" value="UniProtKB-ARBA"/>
</dbReference>
<evidence type="ECO:0000256" key="11">
    <source>
        <dbReference type="ARBA" id="ARBA00022777"/>
    </source>
</evidence>
<dbReference type="SUPFAM" id="SSF52058">
    <property type="entry name" value="L domain-like"/>
    <property type="match status" value="1"/>
</dbReference>
<dbReference type="Gene3D" id="1.10.510.10">
    <property type="entry name" value="Transferase(Phosphotransferase) domain 1"/>
    <property type="match status" value="1"/>
</dbReference>
<evidence type="ECO:0000256" key="8">
    <source>
        <dbReference type="ARBA" id="ARBA00022729"/>
    </source>
</evidence>
<dbReference type="PROSITE" id="PS00107">
    <property type="entry name" value="PROTEIN_KINASE_ATP"/>
    <property type="match status" value="1"/>
</dbReference>
<comment type="catalytic activity">
    <reaction evidence="18">
        <text>L-seryl-[protein] + ATP = O-phospho-L-seryl-[protein] + ADP + H(+)</text>
        <dbReference type="Rhea" id="RHEA:17989"/>
        <dbReference type="Rhea" id="RHEA-COMP:9863"/>
        <dbReference type="Rhea" id="RHEA-COMP:11604"/>
        <dbReference type="ChEBI" id="CHEBI:15378"/>
        <dbReference type="ChEBI" id="CHEBI:29999"/>
        <dbReference type="ChEBI" id="CHEBI:30616"/>
        <dbReference type="ChEBI" id="CHEBI:83421"/>
        <dbReference type="ChEBI" id="CHEBI:456216"/>
        <dbReference type="EC" id="2.7.11.1"/>
    </reaction>
</comment>
<dbReference type="InterPro" id="IPR003591">
    <property type="entry name" value="Leu-rich_rpt_typical-subtyp"/>
</dbReference>
<keyword evidence="9" id="KW-0677">Repeat</keyword>